<dbReference type="RefSeq" id="XP_013319416.1">
    <property type="nucleotide sequence ID" value="XM_013463962.1"/>
</dbReference>
<dbReference type="HOGENOM" id="CLU_1124556_0_0_1"/>
<dbReference type="Proteomes" id="UP000054342">
    <property type="component" value="Unassembled WGS sequence"/>
</dbReference>
<name>A0A0D2D933_9EURO</name>
<evidence type="ECO:0000313" key="3">
    <source>
        <dbReference type="Proteomes" id="UP000054342"/>
    </source>
</evidence>
<feature type="region of interest" description="Disordered" evidence="1">
    <location>
        <begin position="1"/>
        <end position="35"/>
    </location>
</feature>
<proteinExistence type="predicted"/>
<dbReference type="AlphaFoldDB" id="A0A0D2D933"/>
<keyword evidence="3" id="KW-1185">Reference proteome</keyword>
<protein>
    <submittedName>
        <fullName evidence="2">Uncharacterized protein</fullName>
    </submittedName>
</protein>
<evidence type="ECO:0000256" key="1">
    <source>
        <dbReference type="SAM" id="MobiDB-lite"/>
    </source>
</evidence>
<sequence>MGLVELISSQDNAGKGSASFSSESSEQKGNQATRQPGIVQAKGLYVLVPGCREYDVRPEDLARIEFSYAYHDQLRKIPPVDLSMSRGISMGPPASPPSRVYWPTYREMGNELSVVLSLLSSSSNPLQELRTWITSQDQKFESLDMQNDKAGSADVPADQYNTMEAFVDHTTLPAPPNEVDFDPPLETTFTPSDLTMFMLPVQAGYGTTMGFDSSPLEHKDTNFLDLSDHPSLVGFQFDPESSSVTKK</sequence>
<dbReference type="OrthoDB" id="4124765at2759"/>
<evidence type="ECO:0000313" key="2">
    <source>
        <dbReference type="EMBL" id="KIW58832.1"/>
    </source>
</evidence>
<gene>
    <name evidence="2" type="ORF">PV05_03326</name>
</gene>
<accession>A0A0D2D933</accession>
<organism evidence="2 3">
    <name type="scientific">Exophiala xenobiotica</name>
    <dbReference type="NCBI Taxonomy" id="348802"/>
    <lineage>
        <taxon>Eukaryota</taxon>
        <taxon>Fungi</taxon>
        <taxon>Dikarya</taxon>
        <taxon>Ascomycota</taxon>
        <taxon>Pezizomycotina</taxon>
        <taxon>Eurotiomycetes</taxon>
        <taxon>Chaetothyriomycetidae</taxon>
        <taxon>Chaetothyriales</taxon>
        <taxon>Herpotrichiellaceae</taxon>
        <taxon>Exophiala</taxon>
    </lineage>
</organism>
<reference evidence="2 3" key="1">
    <citation type="submission" date="2015-01" db="EMBL/GenBank/DDBJ databases">
        <title>The Genome Sequence of Exophiala xenobiotica CBS118157.</title>
        <authorList>
            <consortium name="The Broad Institute Genomics Platform"/>
            <person name="Cuomo C."/>
            <person name="de Hoog S."/>
            <person name="Gorbushina A."/>
            <person name="Stielow B."/>
            <person name="Teixiera M."/>
            <person name="Abouelleil A."/>
            <person name="Chapman S.B."/>
            <person name="Priest M."/>
            <person name="Young S.K."/>
            <person name="Wortman J."/>
            <person name="Nusbaum C."/>
            <person name="Birren B."/>
        </authorList>
    </citation>
    <scope>NUCLEOTIDE SEQUENCE [LARGE SCALE GENOMIC DNA]</scope>
    <source>
        <strain evidence="2 3">CBS 118157</strain>
    </source>
</reference>
<dbReference type="EMBL" id="KN847318">
    <property type="protein sequence ID" value="KIW58832.1"/>
    <property type="molecule type" value="Genomic_DNA"/>
</dbReference>
<dbReference type="GeneID" id="25325234"/>